<dbReference type="EMBL" id="JANUHB010000002">
    <property type="protein sequence ID" value="MCS0808747.1"/>
    <property type="molecule type" value="Genomic_DNA"/>
</dbReference>
<comment type="caution">
    <text evidence="1">The sequence shown here is derived from an EMBL/GenBank/DDBJ whole genome shotgun (WGS) entry which is preliminary data.</text>
</comment>
<protein>
    <submittedName>
        <fullName evidence="1">Metal-dependent hydrolase</fullName>
    </submittedName>
</protein>
<keyword evidence="2" id="KW-1185">Reference proteome</keyword>
<evidence type="ECO:0000313" key="1">
    <source>
        <dbReference type="EMBL" id="MCS0808747.1"/>
    </source>
</evidence>
<dbReference type="InterPro" id="IPR016516">
    <property type="entry name" value="UCP07580"/>
</dbReference>
<dbReference type="PIRSF" id="PIRSF007580">
    <property type="entry name" value="UCP07580"/>
    <property type="match status" value="1"/>
</dbReference>
<dbReference type="RefSeq" id="WP_258822507.1">
    <property type="nucleotide sequence ID" value="NZ_JANUHB010000002.1"/>
</dbReference>
<dbReference type="Proteomes" id="UP001206126">
    <property type="component" value="Unassembled WGS sequence"/>
</dbReference>
<organism evidence="1 2">
    <name type="scientific">Massilia agilis</name>
    <dbReference type="NCBI Taxonomy" id="1811226"/>
    <lineage>
        <taxon>Bacteria</taxon>
        <taxon>Pseudomonadati</taxon>
        <taxon>Pseudomonadota</taxon>
        <taxon>Betaproteobacteria</taxon>
        <taxon>Burkholderiales</taxon>
        <taxon>Oxalobacteraceae</taxon>
        <taxon>Telluria group</taxon>
        <taxon>Massilia</taxon>
    </lineage>
</organism>
<evidence type="ECO:0000313" key="2">
    <source>
        <dbReference type="Proteomes" id="UP001206126"/>
    </source>
</evidence>
<accession>A0ABT2DBU0</accession>
<dbReference type="Pfam" id="PF10118">
    <property type="entry name" value="Metal_hydrol"/>
    <property type="match status" value="1"/>
</dbReference>
<proteinExistence type="predicted"/>
<dbReference type="PANTHER" id="PTHR39456">
    <property type="entry name" value="METAL-DEPENDENT HYDROLASE"/>
    <property type="match status" value="1"/>
</dbReference>
<gene>
    <name evidence="1" type="ORF">NX774_12525</name>
</gene>
<name>A0ABT2DBU0_9BURK</name>
<sequence>MCSLTVRKLDVDLSRGFSRRWLAGDAYRTQFFNALSMTFPIGEQMFIDSLRAVPPARLSDPALAAEVRDFVGQEASHRFAHIQYNAQLAQQGFGFTLEKAIARRVRRIAKLDVKSRVAITCALEHYTAVLADGVLRHPEWLEGADPALHLLWTWHAVEETEHKAVAFDVYRAAGGGYVRRVLWFVHASLVFWFDVFLQTAFNLKHDGALWQPRTWASAARMWFGWRGVAWHLFLPCLHYLRPSFHPWQHDNRALAAMWLASNISAYRAIGRAAPAPGAGGA</sequence>
<reference evidence="1 2" key="1">
    <citation type="submission" date="2022-08" db="EMBL/GenBank/DDBJ databases">
        <title>Reclassification of Massilia species as members of the genera Telluria, Duganella, Pseudoduganella, Mokoshia gen. nov. and Zemynaea gen. nov. using orthogonal and non-orthogonal genome-based approaches.</title>
        <authorList>
            <person name="Bowman J.P."/>
        </authorList>
    </citation>
    <scope>NUCLEOTIDE SEQUENCE [LARGE SCALE GENOMIC DNA]</scope>
    <source>
        <strain evidence="1 2">JCM 31605</strain>
    </source>
</reference>
<dbReference type="PANTHER" id="PTHR39456:SF1">
    <property type="entry name" value="METAL-DEPENDENT HYDROLASE"/>
    <property type="match status" value="1"/>
</dbReference>
<dbReference type="GO" id="GO:0016787">
    <property type="term" value="F:hydrolase activity"/>
    <property type="evidence" value="ECO:0007669"/>
    <property type="project" value="UniProtKB-KW"/>
</dbReference>
<keyword evidence="1" id="KW-0378">Hydrolase</keyword>